<feature type="chain" id="PRO_5045285163" evidence="2">
    <location>
        <begin position="22"/>
        <end position="516"/>
    </location>
</feature>
<reference evidence="4 5" key="1">
    <citation type="submission" date="2021-05" db="EMBL/GenBank/DDBJ databases">
        <title>Aequorivita echinoideorum JCM 30378 genome.</title>
        <authorList>
            <person name="Zhang H."/>
            <person name="Li C."/>
        </authorList>
    </citation>
    <scope>NUCLEOTIDE SEQUENCE [LARGE SCALE GENOMIC DNA]</scope>
    <source>
        <strain evidence="4 5">JCM30378</strain>
    </source>
</reference>
<proteinExistence type="predicted"/>
<evidence type="ECO:0000259" key="3">
    <source>
        <dbReference type="Pfam" id="PF18962"/>
    </source>
</evidence>
<keyword evidence="5" id="KW-1185">Reference proteome</keyword>
<evidence type="ECO:0000313" key="5">
    <source>
        <dbReference type="Proteomes" id="UP001297092"/>
    </source>
</evidence>
<protein>
    <submittedName>
        <fullName evidence="4">T9SS type A sorting domain-containing protein</fullName>
    </submittedName>
</protein>
<evidence type="ECO:0000256" key="2">
    <source>
        <dbReference type="SAM" id="SignalP"/>
    </source>
</evidence>
<name>A0ABS5S7N8_9FLAO</name>
<dbReference type="InterPro" id="IPR026444">
    <property type="entry name" value="Secre_tail"/>
</dbReference>
<sequence>MKYIKSLILVFYILLFDSANSQDGSFDTDFGTDGKLVFSIGDKSDIGRSLAILDDGKIITGGFYNLINNLTVNRHIFLTKHLTNGELDTSFGINGIVTLTIGNDGCSISEIEIQNDGKIVAFGSANNTPILLRFNENGSLDSTFGDNGISYITSGGEFEILNNGKFIIAGGFSDGFNVYFSISRYNSNGVIDSSFGNNGTVITDISPERFDLNAALKIQDDGKMVLAGTTYTQASQRKAVIARFLIDGSLDPTFGDNGIKITSVGDEPGYGAFTDIDIQTDGKIVAVGQAENSIGGGFFESHSLLVRYNTNGLLDDSFGLNGIVITDEATNGNSLINATIIQPDNKIITMGYSAEAMPSFQSYLTCMKFDTSGELDASFGNNGIVISDLFNSETNTGYEVKLQNDGKIVGIGITNEANTSNKDIALIRLNNQVLSIENNSLEPHIVIFPNPSKHFLNFTLRNNITGFSISIFNVNGQKVYESKYLNKIDISAFEAGYYFVEIITDKGYVHKKIIVK</sequence>
<dbReference type="RefSeq" id="WP_214114651.1">
    <property type="nucleotide sequence ID" value="NZ_JAHCTB010000008.1"/>
</dbReference>
<dbReference type="NCBIfam" id="TIGR02608">
    <property type="entry name" value="delta_60_rpt"/>
    <property type="match status" value="8"/>
</dbReference>
<evidence type="ECO:0000256" key="1">
    <source>
        <dbReference type="ARBA" id="ARBA00022729"/>
    </source>
</evidence>
<keyword evidence="1 2" id="KW-0732">Signal</keyword>
<accession>A0ABS5S7N8</accession>
<dbReference type="Pfam" id="PF17164">
    <property type="entry name" value="DUF5122"/>
    <property type="match status" value="5"/>
</dbReference>
<dbReference type="Proteomes" id="UP001297092">
    <property type="component" value="Unassembled WGS sequence"/>
</dbReference>
<evidence type="ECO:0000313" key="4">
    <source>
        <dbReference type="EMBL" id="MBT0609204.1"/>
    </source>
</evidence>
<dbReference type="NCBIfam" id="TIGR04183">
    <property type="entry name" value="Por_Secre_tail"/>
    <property type="match status" value="1"/>
</dbReference>
<dbReference type="Gene3D" id="2.80.10.50">
    <property type="match status" value="3"/>
</dbReference>
<dbReference type="InterPro" id="IPR013431">
    <property type="entry name" value="Delta_60_rpt"/>
</dbReference>
<dbReference type="Pfam" id="PF18962">
    <property type="entry name" value="Por_Secre_tail"/>
    <property type="match status" value="1"/>
</dbReference>
<comment type="caution">
    <text evidence="4">The sequence shown here is derived from an EMBL/GenBank/DDBJ whole genome shotgun (WGS) entry which is preliminary data.</text>
</comment>
<feature type="signal peptide" evidence="2">
    <location>
        <begin position="1"/>
        <end position="21"/>
    </location>
</feature>
<dbReference type="EMBL" id="JAHCTB010000008">
    <property type="protein sequence ID" value="MBT0609204.1"/>
    <property type="molecule type" value="Genomic_DNA"/>
</dbReference>
<feature type="domain" description="Secretion system C-terminal sorting" evidence="3">
    <location>
        <begin position="447"/>
        <end position="515"/>
    </location>
</feature>
<gene>
    <name evidence="4" type="ORF">KIV10_13535</name>
</gene>
<organism evidence="4 5">
    <name type="scientific">Aequorivita echinoideorum</name>
    <dbReference type="NCBI Taxonomy" id="1549647"/>
    <lineage>
        <taxon>Bacteria</taxon>
        <taxon>Pseudomonadati</taxon>
        <taxon>Bacteroidota</taxon>
        <taxon>Flavobacteriia</taxon>
        <taxon>Flavobacteriales</taxon>
        <taxon>Flavobacteriaceae</taxon>
        <taxon>Aequorivita</taxon>
    </lineage>
</organism>